<evidence type="ECO:0000313" key="2">
    <source>
        <dbReference type="EMBL" id="MBP2471148.1"/>
    </source>
</evidence>
<evidence type="ECO:0000313" key="3">
    <source>
        <dbReference type="Proteomes" id="UP001519363"/>
    </source>
</evidence>
<evidence type="ECO:0008006" key="4">
    <source>
        <dbReference type="Google" id="ProtNLM"/>
    </source>
</evidence>
<gene>
    <name evidence="2" type="ORF">JOF53_000020</name>
</gene>
<dbReference type="EMBL" id="JAGIOO010000001">
    <property type="protein sequence ID" value="MBP2471148.1"/>
    <property type="molecule type" value="Genomic_DNA"/>
</dbReference>
<comment type="caution">
    <text evidence="2">The sequence shown here is derived from an EMBL/GenBank/DDBJ whole genome shotgun (WGS) entry which is preliminary data.</text>
</comment>
<protein>
    <recommendedName>
        <fullName evidence="4">DNA helicase</fullName>
    </recommendedName>
</protein>
<dbReference type="InterPro" id="IPR027417">
    <property type="entry name" value="P-loop_NTPase"/>
</dbReference>
<organism evidence="2 3">
    <name type="scientific">Crossiella equi</name>
    <dbReference type="NCBI Taxonomy" id="130796"/>
    <lineage>
        <taxon>Bacteria</taxon>
        <taxon>Bacillati</taxon>
        <taxon>Actinomycetota</taxon>
        <taxon>Actinomycetes</taxon>
        <taxon>Pseudonocardiales</taxon>
        <taxon>Pseudonocardiaceae</taxon>
        <taxon>Crossiella</taxon>
    </lineage>
</organism>
<accession>A0ABS5A3N9</accession>
<feature type="region of interest" description="Disordered" evidence="1">
    <location>
        <begin position="395"/>
        <end position="416"/>
    </location>
</feature>
<reference evidence="2 3" key="1">
    <citation type="submission" date="2021-03" db="EMBL/GenBank/DDBJ databases">
        <title>Sequencing the genomes of 1000 actinobacteria strains.</title>
        <authorList>
            <person name="Klenk H.-P."/>
        </authorList>
    </citation>
    <scope>NUCLEOTIDE SEQUENCE [LARGE SCALE GENOMIC DNA]</scope>
    <source>
        <strain evidence="2 3">DSM 44580</strain>
    </source>
</reference>
<proteinExistence type="predicted"/>
<dbReference type="Proteomes" id="UP001519363">
    <property type="component" value="Unassembled WGS sequence"/>
</dbReference>
<dbReference type="SUPFAM" id="SSF52540">
    <property type="entry name" value="P-loop containing nucleoside triphosphate hydrolases"/>
    <property type="match status" value="1"/>
</dbReference>
<evidence type="ECO:0000256" key="1">
    <source>
        <dbReference type="SAM" id="MobiDB-lite"/>
    </source>
</evidence>
<name>A0ABS5A3N9_9PSEU</name>
<sequence>MHLDAEADRAELLLIACLVRAPELAEGHTGSVVSGAEEFGDHTAGRTFDRIRAIREGYPQLAEVGVRYNLDAGLHPHLDRAIAAWDEEAERRHPQLPGCADEVEVLAALVSRRYRHRRVEKLLKSVQHHYQSGANDRAGEDLQELRDLVLTDDDQWVATDPYAAHSAEVLRAELAAVGTGRGFPVHPTLDRLLHQRADWLGELVLLGARTKVGKTALACWWAARLVAAAAVVAPEAQVVYFCTEMTRAELVTRLQRYLPTGQEVGSATPLGRPKYLLFGKEFFARAGTDPAKRLASVKSEIRRFAVANHRWADQHGLDVEQCWFAGCLVDYLTSMLAAGNDFSACEEFIRGADTSLRVFDPGWFGLGGRRYANLAGLPCNVIVCEQVNARREAPQRVTVDHRTQQQVRPTLEPPAPTEINGARALFETASVFCMLARDYEGRVHPPEHAELRVSGRSVMTRQLSLKFVGGIFQFPGEVQVVVNEQPAATAVPGPTEPVQEHEIRLWELPSYVVQPPASPDLAGGLRVARAQWVPVDPEVDAWQPETA</sequence>
<keyword evidence="3" id="KW-1185">Reference proteome</keyword>
<dbReference type="Gene3D" id="3.40.50.300">
    <property type="entry name" value="P-loop containing nucleotide triphosphate hydrolases"/>
    <property type="match status" value="1"/>
</dbReference>
<dbReference type="RefSeq" id="WP_086784761.1">
    <property type="nucleotide sequence ID" value="NZ_JAGIOO010000001.1"/>
</dbReference>